<comment type="caution">
    <text evidence="4">The sequence shown here is derived from an EMBL/GenBank/DDBJ whole genome shotgun (WGS) entry which is preliminary data.</text>
</comment>
<dbReference type="RefSeq" id="WP_040071312.1">
    <property type="nucleotide sequence ID" value="NZ_JXDG01000064.1"/>
</dbReference>
<evidence type="ECO:0000313" key="5">
    <source>
        <dbReference type="Proteomes" id="UP000031535"/>
    </source>
</evidence>
<protein>
    <submittedName>
        <fullName evidence="4">Competence protein F YhgH-like protein containing phosphoribosyltransferase domain</fullName>
    </submittedName>
</protein>
<feature type="domain" description="Phosphoribosyltransferase" evidence="2">
    <location>
        <begin position="189"/>
        <end position="242"/>
    </location>
</feature>
<dbReference type="InterPro" id="IPR051910">
    <property type="entry name" value="ComF/GntX_DNA_util-trans"/>
</dbReference>
<dbReference type="PATRIC" id="fig|226910.6.peg.4958"/>
<dbReference type="CDD" id="cd06223">
    <property type="entry name" value="PRTases_typeI"/>
    <property type="match status" value="1"/>
</dbReference>
<dbReference type="PANTHER" id="PTHR47505:SF1">
    <property type="entry name" value="DNA UTILIZATION PROTEIN YHGH"/>
    <property type="match status" value="1"/>
</dbReference>
<dbReference type="Pfam" id="PF18912">
    <property type="entry name" value="DZR_2"/>
    <property type="match status" value="1"/>
</dbReference>
<feature type="domain" description="Double zinc ribbon" evidence="3">
    <location>
        <begin position="19"/>
        <end position="67"/>
    </location>
</feature>
<dbReference type="EMBL" id="JXDG01000064">
    <property type="protein sequence ID" value="KIH81173.1"/>
    <property type="molecule type" value="Genomic_DNA"/>
</dbReference>
<keyword evidence="4" id="KW-0328">Glycosyltransferase</keyword>
<gene>
    <name evidence="4" type="ORF">UCMB321_4969</name>
</gene>
<dbReference type="InterPro" id="IPR044005">
    <property type="entry name" value="DZR_2"/>
</dbReference>
<name>A0A0C2ERI2_9PSED</name>
<proteinExistence type="inferred from homology"/>
<dbReference type="OrthoDB" id="9793412at2"/>
<comment type="similarity">
    <text evidence="1">Belongs to the ComF/GntX family.</text>
</comment>
<evidence type="ECO:0000256" key="1">
    <source>
        <dbReference type="ARBA" id="ARBA00008007"/>
    </source>
</evidence>
<dbReference type="SUPFAM" id="SSF53271">
    <property type="entry name" value="PRTase-like"/>
    <property type="match status" value="1"/>
</dbReference>
<dbReference type="InterPro" id="IPR000836">
    <property type="entry name" value="PRTase_dom"/>
</dbReference>
<dbReference type="GO" id="GO:0016757">
    <property type="term" value="F:glycosyltransferase activity"/>
    <property type="evidence" value="ECO:0007669"/>
    <property type="project" value="UniProtKB-KW"/>
</dbReference>
<evidence type="ECO:0000313" key="4">
    <source>
        <dbReference type="EMBL" id="KIH81173.1"/>
    </source>
</evidence>
<dbReference type="Proteomes" id="UP000031535">
    <property type="component" value="Unassembled WGS sequence"/>
</dbReference>
<accession>A0A0C2ERI2</accession>
<dbReference type="AlphaFoldDB" id="A0A0C2ERI2"/>
<dbReference type="STRING" id="226910.UCMB321_4969"/>
<evidence type="ECO:0000259" key="3">
    <source>
        <dbReference type="Pfam" id="PF18912"/>
    </source>
</evidence>
<dbReference type="Gene3D" id="3.40.50.2020">
    <property type="match status" value="1"/>
</dbReference>
<dbReference type="Pfam" id="PF00156">
    <property type="entry name" value="Pribosyltran"/>
    <property type="match status" value="1"/>
</dbReference>
<keyword evidence="5" id="KW-1185">Reference proteome</keyword>
<organism evidence="4 5">
    <name type="scientific">Pseudomonas batumici</name>
    <dbReference type="NCBI Taxonomy" id="226910"/>
    <lineage>
        <taxon>Bacteria</taxon>
        <taxon>Pseudomonadati</taxon>
        <taxon>Pseudomonadota</taxon>
        <taxon>Gammaproteobacteria</taxon>
        <taxon>Pseudomonadales</taxon>
        <taxon>Pseudomonadaceae</taxon>
        <taxon>Pseudomonas</taxon>
    </lineage>
</organism>
<dbReference type="PANTHER" id="PTHR47505">
    <property type="entry name" value="DNA UTILIZATION PROTEIN YHGH"/>
    <property type="match status" value="1"/>
</dbReference>
<evidence type="ECO:0000259" key="2">
    <source>
        <dbReference type="Pfam" id="PF00156"/>
    </source>
</evidence>
<keyword evidence="4" id="KW-0808">Transferase</keyword>
<dbReference type="InterPro" id="IPR029057">
    <property type="entry name" value="PRTase-like"/>
</dbReference>
<reference evidence="4 5" key="1">
    <citation type="submission" date="2015-01" db="EMBL/GenBank/DDBJ databases">
        <title>Complete genome of Pseudomonas batumici UCM B-321 producer of the batumin antibiotic with strong antistaphilococcal and potential anticancer activity.</title>
        <authorList>
            <person name="Klochko V.V."/>
            <person name="Zelena L.B."/>
            <person name="Elena K.A."/>
            <person name="Reva O.N."/>
        </authorList>
    </citation>
    <scope>NUCLEOTIDE SEQUENCE [LARGE SCALE GENOMIC DNA]</scope>
    <source>
        <strain evidence="4 5">UCM B-321</strain>
    </source>
</reference>
<sequence length="245" mass="27646">MHCQPRYRGPVYIWLKNKQHCLLCDEATDTPHPICTPCESELPWLMESCQVCALPLPMAGLTCGQCLKQPPAFEQVIVPWTYRFPLDSLITRFKHQSQWPLGRLLGELLAQALRERFDNGLPRPDLLLPVPMAARRLRQRGYNQAAMLANWLAEQLEIRADEHCLRRIQDTLAQQGLDARARRRNLLQAFALAPGAKVEGLHLAVVDDVLTTGATAESLARLLIKAGARRVDVYCLARTPSPQSR</sequence>